<reference evidence="8" key="1">
    <citation type="submission" date="2025-08" db="UniProtKB">
        <authorList>
            <consortium name="Ensembl"/>
        </authorList>
    </citation>
    <scope>IDENTIFICATION</scope>
</reference>
<evidence type="ECO:0000259" key="7">
    <source>
        <dbReference type="PROSITE" id="PS50950"/>
    </source>
</evidence>
<dbReference type="Proteomes" id="UP000261420">
    <property type="component" value="Unplaced"/>
</dbReference>
<evidence type="ECO:0000256" key="4">
    <source>
        <dbReference type="ARBA" id="ARBA00023125"/>
    </source>
</evidence>
<protein>
    <recommendedName>
        <fullName evidence="7">THAP-type domain-containing protein</fullName>
    </recommendedName>
</protein>
<dbReference type="AlphaFoldDB" id="A0A3B4VHS9"/>
<evidence type="ECO:0000256" key="2">
    <source>
        <dbReference type="ARBA" id="ARBA00022771"/>
    </source>
</evidence>
<evidence type="ECO:0000256" key="6">
    <source>
        <dbReference type="SAM" id="MobiDB-lite"/>
    </source>
</evidence>
<dbReference type="SUPFAM" id="SSF57716">
    <property type="entry name" value="Glucocorticoid receptor-like (DNA-binding domain)"/>
    <property type="match status" value="1"/>
</dbReference>
<dbReference type="InterPro" id="IPR006612">
    <property type="entry name" value="THAP_Znf"/>
</dbReference>
<dbReference type="GO" id="GO:0003677">
    <property type="term" value="F:DNA binding"/>
    <property type="evidence" value="ECO:0007669"/>
    <property type="project" value="UniProtKB-UniRule"/>
</dbReference>
<feature type="region of interest" description="Disordered" evidence="6">
    <location>
        <begin position="65"/>
        <end position="87"/>
    </location>
</feature>
<dbReference type="InterPro" id="IPR038441">
    <property type="entry name" value="THAP_Znf_sf"/>
</dbReference>
<organism evidence="8 9">
    <name type="scientific">Seriola dumerili</name>
    <name type="common">Greater amberjack</name>
    <name type="synonym">Caranx dumerili</name>
    <dbReference type="NCBI Taxonomy" id="41447"/>
    <lineage>
        <taxon>Eukaryota</taxon>
        <taxon>Metazoa</taxon>
        <taxon>Chordata</taxon>
        <taxon>Craniata</taxon>
        <taxon>Vertebrata</taxon>
        <taxon>Euteleostomi</taxon>
        <taxon>Actinopterygii</taxon>
        <taxon>Neopterygii</taxon>
        <taxon>Teleostei</taxon>
        <taxon>Neoteleostei</taxon>
        <taxon>Acanthomorphata</taxon>
        <taxon>Carangaria</taxon>
        <taxon>Carangiformes</taxon>
        <taxon>Carangidae</taxon>
        <taxon>Seriola</taxon>
    </lineage>
</organism>
<accession>A0A3B4VHS9</accession>
<feature type="domain" description="THAP-type" evidence="7">
    <location>
        <begin position="1"/>
        <end position="85"/>
    </location>
</feature>
<dbReference type="GO" id="GO:0008270">
    <property type="term" value="F:zinc ion binding"/>
    <property type="evidence" value="ECO:0007669"/>
    <property type="project" value="UniProtKB-KW"/>
</dbReference>
<dbReference type="GeneTree" id="ENSGT00940000181229"/>
<dbReference type="Ensembl" id="ENSSDUT00000029844.1">
    <property type="protein sequence ID" value="ENSSDUP00000029350.1"/>
    <property type="gene ID" value="ENSSDUG00000021140.1"/>
</dbReference>
<proteinExistence type="predicted"/>
<evidence type="ECO:0000256" key="3">
    <source>
        <dbReference type="ARBA" id="ARBA00022833"/>
    </source>
</evidence>
<name>A0A3B4VHS9_SERDU</name>
<dbReference type="PROSITE" id="PS50950">
    <property type="entry name" value="ZF_THAP"/>
    <property type="match status" value="1"/>
</dbReference>
<keyword evidence="9" id="KW-1185">Reference proteome</keyword>
<dbReference type="Gene3D" id="6.20.210.20">
    <property type="entry name" value="THAP domain"/>
    <property type="match status" value="1"/>
</dbReference>
<sequence length="87" mass="10112">RSGSCSSGVSCRKRETERRNGRTYLSFHLFPNDTQLQRKWVKAIRGHQGACFKVCSWHFTPEDYDEQHSSTSSSHLKRGSYFCYSSE</sequence>
<reference evidence="8" key="2">
    <citation type="submission" date="2025-09" db="UniProtKB">
        <authorList>
            <consortium name="Ensembl"/>
        </authorList>
    </citation>
    <scope>IDENTIFICATION</scope>
</reference>
<evidence type="ECO:0000313" key="9">
    <source>
        <dbReference type="Proteomes" id="UP000261420"/>
    </source>
</evidence>
<evidence type="ECO:0000256" key="1">
    <source>
        <dbReference type="ARBA" id="ARBA00022723"/>
    </source>
</evidence>
<keyword evidence="1" id="KW-0479">Metal-binding</keyword>
<keyword evidence="3" id="KW-0862">Zinc</keyword>
<dbReference type="Pfam" id="PF05485">
    <property type="entry name" value="THAP"/>
    <property type="match status" value="1"/>
</dbReference>
<evidence type="ECO:0000313" key="8">
    <source>
        <dbReference type="Ensembl" id="ENSSDUP00000029350.1"/>
    </source>
</evidence>
<keyword evidence="2 5" id="KW-0863">Zinc-finger</keyword>
<keyword evidence="4 5" id="KW-0238">DNA-binding</keyword>
<evidence type="ECO:0000256" key="5">
    <source>
        <dbReference type="PROSITE-ProRule" id="PRU00309"/>
    </source>
</evidence>